<comment type="caution">
    <text evidence="3">The sequence shown here is derived from an EMBL/GenBank/DDBJ whole genome shotgun (WGS) entry which is preliminary data.</text>
</comment>
<gene>
    <name evidence="3" type="ORF">HCU74_00240</name>
</gene>
<keyword evidence="4" id="KW-1185">Reference proteome</keyword>
<dbReference type="Pfam" id="PF16884">
    <property type="entry name" value="ADH_N_2"/>
    <property type="match status" value="1"/>
</dbReference>
<dbReference type="SUPFAM" id="SSF50129">
    <property type="entry name" value="GroES-like"/>
    <property type="match status" value="1"/>
</dbReference>
<dbReference type="Gene3D" id="3.90.180.10">
    <property type="entry name" value="Medium-chain alcohol dehydrogenases, catalytic domain"/>
    <property type="match status" value="1"/>
</dbReference>
<evidence type="ECO:0000256" key="1">
    <source>
        <dbReference type="ARBA" id="ARBA00023002"/>
    </source>
</evidence>
<dbReference type="InterPro" id="IPR045010">
    <property type="entry name" value="MDR_fam"/>
</dbReference>
<dbReference type="InterPro" id="IPR036291">
    <property type="entry name" value="NAD(P)-bd_dom_sf"/>
</dbReference>
<dbReference type="Proteomes" id="UP000765845">
    <property type="component" value="Unassembled WGS sequence"/>
</dbReference>
<sequence length="339" mass="37294">MEMNQQWRLAKRPVTDLSEDDFEWSEQAIPPLQAGEVLIKHLYLSLDPTNRLWVNEEDSYFPAVVIGDVMRGGGVGVVEQSLNPRYKQGDFVQGMLNWQRYAIDDGSGISKIRVTEDLPITAYHGIFGPIGMTAYFGLMDIGKPRAGETLVVSAAAGAVGSLVGQMGKQAGCRVVGLAGSDEKCRWLTETLGFDAAINYKTANIRESLLATCPKGIDIYFDNVAGEILETVLEQINIGARIPLCGMISQYNNEGAITGPKNFANILMKRATLKGFIVIDYFQREKEAFDYLEKGLRSGQLQYRVDVVDGLQSAPKALARLFNGSNTGKLIVKVDPSWQD</sequence>
<dbReference type="SMART" id="SM00829">
    <property type="entry name" value="PKS_ER"/>
    <property type="match status" value="1"/>
</dbReference>
<dbReference type="PANTHER" id="PTHR43205:SF7">
    <property type="entry name" value="PROSTAGLANDIN REDUCTASE 1"/>
    <property type="match status" value="1"/>
</dbReference>
<feature type="domain" description="Enoyl reductase (ER)" evidence="2">
    <location>
        <begin position="18"/>
        <end position="331"/>
    </location>
</feature>
<dbReference type="CDD" id="cd05288">
    <property type="entry name" value="PGDH"/>
    <property type="match status" value="1"/>
</dbReference>
<accession>A0ABX1GBQ4</accession>
<dbReference type="Pfam" id="PF00107">
    <property type="entry name" value="ADH_zinc_N"/>
    <property type="match status" value="1"/>
</dbReference>
<organism evidence="3 4">
    <name type="scientific">Spongiibacter thalassae</name>
    <dbReference type="NCBI Taxonomy" id="2721624"/>
    <lineage>
        <taxon>Bacteria</taxon>
        <taxon>Pseudomonadati</taxon>
        <taxon>Pseudomonadota</taxon>
        <taxon>Gammaproteobacteria</taxon>
        <taxon>Cellvibrionales</taxon>
        <taxon>Spongiibacteraceae</taxon>
        <taxon>Spongiibacter</taxon>
    </lineage>
</organism>
<evidence type="ECO:0000313" key="3">
    <source>
        <dbReference type="EMBL" id="NKI15837.1"/>
    </source>
</evidence>
<evidence type="ECO:0000313" key="4">
    <source>
        <dbReference type="Proteomes" id="UP000765845"/>
    </source>
</evidence>
<dbReference type="InterPro" id="IPR020843">
    <property type="entry name" value="ER"/>
</dbReference>
<protein>
    <submittedName>
        <fullName evidence="3">NADP-dependent oxidoreductase</fullName>
    </submittedName>
</protein>
<name>A0ABX1GBQ4_9GAMM</name>
<dbReference type="InterPro" id="IPR041694">
    <property type="entry name" value="ADH_N_2"/>
</dbReference>
<dbReference type="RefSeq" id="WP_168448395.1">
    <property type="nucleotide sequence ID" value="NZ_JAAWWK010000001.1"/>
</dbReference>
<reference evidence="3 4" key="1">
    <citation type="submission" date="2020-04" db="EMBL/GenBank/DDBJ databases">
        <authorList>
            <person name="Yoon J."/>
        </authorList>
    </citation>
    <scope>NUCLEOTIDE SEQUENCE [LARGE SCALE GENOMIC DNA]</scope>
    <source>
        <strain evidence="3 4">KMU-166</strain>
    </source>
</reference>
<dbReference type="InterPro" id="IPR013149">
    <property type="entry name" value="ADH-like_C"/>
</dbReference>
<dbReference type="EMBL" id="JAAWWK010000001">
    <property type="protein sequence ID" value="NKI15837.1"/>
    <property type="molecule type" value="Genomic_DNA"/>
</dbReference>
<evidence type="ECO:0000259" key="2">
    <source>
        <dbReference type="SMART" id="SM00829"/>
    </source>
</evidence>
<dbReference type="SUPFAM" id="SSF51735">
    <property type="entry name" value="NAD(P)-binding Rossmann-fold domains"/>
    <property type="match status" value="1"/>
</dbReference>
<dbReference type="Gene3D" id="3.40.50.720">
    <property type="entry name" value="NAD(P)-binding Rossmann-like Domain"/>
    <property type="match status" value="1"/>
</dbReference>
<keyword evidence="1" id="KW-0560">Oxidoreductase</keyword>
<dbReference type="PANTHER" id="PTHR43205">
    <property type="entry name" value="PROSTAGLANDIN REDUCTASE"/>
    <property type="match status" value="1"/>
</dbReference>
<dbReference type="InterPro" id="IPR011032">
    <property type="entry name" value="GroES-like_sf"/>
</dbReference>
<proteinExistence type="predicted"/>